<sequence length="191" mass="19008">MLAFLALALGSGGGALAQETDSVSLQLTPSRDSGVSGTATLTDVGEGVRVELNMRGLPEAGIEHINHFHAGGSCTADRAGNVAPATIPLKTIVAKEDGTGSGTKTLEGVTLNSLFDPGKDRYIALHSEVEEGQGVPPVISCSDVVEAAGRGAVSTTLPESGGPRPAMLLAAAALLSLGAAAGVVGLVRRGS</sequence>
<dbReference type="GO" id="GO:0046872">
    <property type="term" value="F:metal ion binding"/>
    <property type="evidence" value="ECO:0007669"/>
    <property type="project" value="InterPro"/>
</dbReference>
<accession>A0A6J4R071</accession>
<organism evidence="4">
    <name type="scientific">uncultured Rubrobacteraceae bacterium</name>
    <dbReference type="NCBI Taxonomy" id="349277"/>
    <lineage>
        <taxon>Bacteria</taxon>
        <taxon>Bacillati</taxon>
        <taxon>Actinomycetota</taxon>
        <taxon>Rubrobacteria</taxon>
        <taxon>Rubrobacterales</taxon>
        <taxon>Rubrobacteraceae</taxon>
        <taxon>environmental samples</taxon>
    </lineage>
</organism>
<dbReference type="GO" id="GO:0006801">
    <property type="term" value="P:superoxide metabolic process"/>
    <property type="evidence" value="ECO:0007669"/>
    <property type="project" value="InterPro"/>
</dbReference>
<name>A0A6J4R071_9ACTN</name>
<dbReference type="EMBL" id="CADCVH010000072">
    <property type="protein sequence ID" value="CAA9460313.1"/>
    <property type="molecule type" value="Genomic_DNA"/>
</dbReference>
<evidence type="ECO:0000256" key="1">
    <source>
        <dbReference type="ARBA" id="ARBA00010457"/>
    </source>
</evidence>
<keyword evidence="2" id="KW-0812">Transmembrane</keyword>
<dbReference type="Gene3D" id="2.60.40.200">
    <property type="entry name" value="Superoxide dismutase, copper/zinc binding domain"/>
    <property type="match status" value="1"/>
</dbReference>
<evidence type="ECO:0000256" key="3">
    <source>
        <dbReference type="SAM" id="SignalP"/>
    </source>
</evidence>
<evidence type="ECO:0000313" key="4">
    <source>
        <dbReference type="EMBL" id="CAA9460313.1"/>
    </source>
</evidence>
<comment type="similarity">
    <text evidence="1">Belongs to the Cu-Zn superoxide dismutase family.</text>
</comment>
<evidence type="ECO:0008006" key="5">
    <source>
        <dbReference type="Google" id="ProtNLM"/>
    </source>
</evidence>
<keyword evidence="3" id="KW-0732">Signal</keyword>
<dbReference type="InterPro" id="IPR036423">
    <property type="entry name" value="SOD-like_Cu/Zn_dom_sf"/>
</dbReference>
<gene>
    <name evidence="4" type="ORF">AVDCRST_MAG02-2050</name>
</gene>
<protein>
    <recommendedName>
        <fullName evidence="5">CHRD domain-containing protein</fullName>
    </recommendedName>
</protein>
<keyword evidence="2" id="KW-0472">Membrane</keyword>
<feature type="chain" id="PRO_5038982187" description="CHRD domain-containing protein" evidence="3">
    <location>
        <begin position="18"/>
        <end position="191"/>
    </location>
</feature>
<evidence type="ECO:0000256" key="2">
    <source>
        <dbReference type="SAM" id="Phobius"/>
    </source>
</evidence>
<feature type="signal peptide" evidence="3">
    <location>
        <begin position="1"/>
        <end position="17"/>
    </location>
</feature>
<feature type="transmembrane region" description="Helical" evidence="2">
    <location>
        <begin position="166"/>
        <end position="187"/>
    </location>
</feature>
<dbReference type="SUPFAM" id="SSF49329">
    <property type="entry name" value="Cu,Zn superoxide dismutase-like"/>
    <property type="match status" value="1"/>
</dbReference>
<dbReference type="AlphaFoldDB" id="A0A6J4R071"/>
<reference evidence="4" key="1">
    <citation type="submission" date="2020-02" db="EMBL/GenBank/DDBJ databases">
        <authorList>
            <person name="Meier V. D."/>
        </authorList>
    </citation>
    <scope>NUCLEOTIDE SEQUENCE</scope>
    <source>
        <strain evidence="4">AVDCRST_MAG02</strain>
    </source>
</reference>
<keyword evidence="2" id="KW-1133">Transmembrane helix</keyword>
<proteinExistence type="inferred from homology"/>